<organism evidence="2 3">
    <name type="scientific">Candidatus Nomurabacteria bacterium RIFCSPLOWO2_01_FULL_46_18</name>
    <dbReference type="NCBI Taxonomy" id="1801783"/>
    <lineage>
        <taxon>Bacteria</taxon>
        <taxon>Candidatus Nomuraibacteriota</taxon>
    </lineage>
</organism>
<keyword evidence="1" id="KW-0812">Transmembrane</keyword>
<comment type="caution">
    <text evidence="2">The sequence shown here is derived from an EMBL/GenBank/DDBJ whole genome shotgun (WGS) entry which is preliminary data.</text>
</comment>
<proteinExistence type="predicted"/>
<accession>A0A1F6XE27</accession>
<keyword evidence="1" id="KW-1133">Transmembrane helix</keyword>
<dbReference type="Proteomes" id="UP000179381">
    <property type="component" value="Unassembled WGS sequence"/>
</dbReference>
<protein>
    <submittedName>
        <fullName evidence="2">Uncharacterized protein</fullName>
    </submittedName>
</protein>
<dbReference type="PROSITE" id="PS00409">
    <property type="entry name" value="PROKAR_NTER_METHYL"/>
    <property type="match status" value="1"/>
</dbReference>
<reference evidence="2 3" key="1">
    <citation type="journal article" date="2016" name="Nat. Commun.">
        <title>Thousands of microbial genomes shed light on interconnected biogeochemical processes in an aquifer system.</title>
        <authorList>
            <person name="Anantharaman K."/>
            <person name="Brown C.T."/>
            <person name="Hug L.A."/>
            <person name="Sharon I."/>
            <person name="Castelle C.J."/>
            <person name="Probst A.J."/>
            <person name="Thomas B.C."/>
            <person name="Singh A."/>
            <person name="Wilkins M.J."/>
            <person name="Karaoz U."/>
            <person name="Brodie E.L."/>
            <person name="Williams K.H."/>
            <person name="Hubbard S.S."/>
            <person name="Banfield J.F."/>
        </authorList>
    </citation>
    <scope>NUCLEOTIDE SEQUENCE [LARGE SCALE GENOMIC DNA]</scope>
</reference>
<dbReference type="AlphaFoldDB" id="A0A1F6XE27"/>
<evidence type="ECO:0000256" key="1">
    <source>
        <dbReference type="SAM" id="Phobius"/>
    </source>
</evidence>
<sequence length="503" mass="54020">MAEGFSTIELMIAMTIMVLVLTAVILVSFGNQSFLIGSQTNAEAMKIAQRLLEQEQALARKDFNLVNSIPQATEDIYKKEVFVKLLPDFLTKEVKALITWKDERQLDKTLELTTLIANFETPVGGNTCDSTLSGDWTSPQIKNSVTDFATLVGDPDGVYTLSDVDAYKNKLYVTADSATDSESSTTLPTLFVFDVSDPTDPDHKGDTDNAPTATLGLNAVRVSEDPAGKTYAYAASNTSSDYSTCDPVANRACGQFVIFDVSNQNNPSWATNLKVTSLTPVTGTNTGQSIFYKNGYVLLGLSSAAGPEFHIVDMHNPDSWFGGAHLLYPVGSFEVGNWINEVAMRGTYAYLGTPNTQELQILDLTNPNSPALAGGFSDGSGNGKGMYLVGNNLYFGKTTGAGDDLFILDNTNPGATLPKLGGFDIGSSVNDIIVRDYFSFILTNNNLEIYRTDDPSNISFSVSIPLPASGSATEPSMDCEGNNIFVTSNDGSGRGELYIISTP</sequence>
<dbReference type="EMBL" id="MFVH01000012">
    <property type="protein sequence ID" value="OGI92363.1"/>
    <property type="molecule type" value="Genomic_DNA"/>
</dbReference>
<keyword evidence="1" id="KW-0472">Membrane</keyword>
<dbReference type="InterPro" id="IPR013211">
    <property type="entry name" value="LVIVD"/>
</dbReference>
<dbReference type="InterPro" id="IPR012902">
    <property type="entry name" value="N_methyl_site"/>
</dbReference>
<gene>
    <name evidence="2" type="ORF">A2933_01470</name>
</gene>
<evidence type="ECO:0000313" key="3">
    <source>
        <dbReference type="Proteomes" id="UP000179381"/>
    </source>
</evidence>
<evidence type="ECO:0000313" key="2">
    <source>
        <dbReference type="EMBL" id="OGI92363.1"/>
    </source>
</evidence>
<dbReference type="Pfam" id="PF08309">
    <property type="entry name" value="LVIVD"/>
    <property type="match status" value="1"/>
</dbReference>
<feature type="transmembrane region" description="Helical" evidence="1">
    <location>
        <begin position="12"/>
        <end position="30"/>
    </location>
</feature>
<name>A0A1F6XE27_9BACT</name>